<keyword evidence="4" id="KW-1185">Reference proteome</keyword>
<evidence type="ECO:0000259" key="2">
    <source>
        <dbReference type="PROSITE" id="PS50222"/>
    </source>
</evidence>
<dbReference type="PROSITE" id="PS50222">
    <property type="entry name" value="EF_HAND_2"/>
    <property type="match status" value="1"/>
</dbReference>
<gene>
    <name evidence="3" type="ORF">D3879_16340</name>
</gene>
<organism evidence="3 4">
    <name type="scientific">Pseudomonas cavernicola</name>
    <dbReference type="NCBI Taxonomy" id="2320866"/>
    <lineage>
        <taxon>Bacteria</taxon>
        <taxon>Pseudomonadati</taxon>
        <taxon>Pseudomonadota</taxon>
        <taxon>Gammaproteobacteria</taxon>
        <taxon>Pseudomonadales</taxon>
        <taxon>Pseudomonadaceae</taxon>
        <taxon>Pseudomonas</taxon>
    </lineage>
</organism>
<name>A0A418XAZ1_9PSED</name>
<protein>
    <recommendedName>
        <fullName evidence="2">EF-hand domain-containing protein</fullName>
    </recommendedName>
</protein>
<evidence type="ECO:0000313" key="3">
    <source>
        <dbReference type="EMBL" id="RJG09644.1"/>
    </source>
</evidence>
<dbReference type="PROSITE" id="PS00018">
    <property type="entry name" value="EF_HAND_1"/>
    <property type="match status" value="1"/>
</dbReference>
<dbReference type="GO" id="GO:0005509">
    <property type="term" value="F:calcium ion binding"/>
    <property type="evidence" value="ECO:0007669"/>
    <property type="project" value="InterPro"/>
</dbReference>
<dbReference type="Proteomes" id="UP000284021">
    <property type="component" value="Unassembled WGS sequence"/>
</dbReference>
<feature type="compositionally biased region" description="Low complexity" evidence="1">
    <location>
        <begin position="29"/>
        <end position="52"/>
    </location>
</feature>
<dbReference type="AlphaFoldDB" id="A0A418XAZ1"/>
<dbReference type="EMBL" id="QYUR01000006">
    <property type="protein sequence ID" value="RJG09644.1"/>
    <property type="molecule type" value="Genomic_DNA"/>
</dbReference>
<reference evidence="3 4" key="1">
    <citation type="submission" date="2018-09" db="EMBL/GenBank/DDBJ databases">
        <authorList>
            <person name="Zhu H."/>
        </authorList>
    </citation>
    <scope>NUCLEOTIDE SEQUENCE [LARGE SCALE GENOMIC DNA]</scope>
    <source>
        <strain evidence="3 4">K1S02-6</strain>
    </source>
</reference>
<comment type="caution">
    <text evidence="3">The sequence shown here is derived from an EMBL/GenBank/DDBJ whole genome shotgun (WGS) entry which is preliminary data.</text>
</comment>
<evidence type="ECO:0000313" key="4">
    <source>
        <dbReference type="Proteomes" id="UP000284021"/>
    </source>
</evidence>
<dbReference type="RefSeq" id="WP_119955338.1">
    <property type="nucleotide sequence ID" value="NZ_QYUR01000006.1"/>
</dbReference>
<dbReference type="Gene3D" id="1.10.238.10">
    <property type="entry name" value="EF-hand"/>
    <property type="match status" value="1"/>
</dbReference>
<feature type="region of interest" description="Disordered" evidence="1">
    <location>
        <begin position="15"/>
        <end position="52"/>
    </location>
</feature>
<proteinExistence type="predicted"/>
<accession>A0A418XAZ1</accession>
<feature type="domain" description="EF-hand" evidence="2">
    <location>
        <begin position="29"/>
        <end position="64"/>
    </location>
</feature>
<dbReference type="InterPro" id="IPR018247">
    <property type="entry name" value="EF_Hand_1_Ca_BS"/>
</dbReference>
<evidence type="ECO:0000256" key="1">
    <source>
        <dbReference type="SAM" id="MobiDB-lite"/>
    </source>
</evidence>
<sequence length="66" mass="6333">MPIASKAVGDGSIDKEASAALTAPPPPSASGSSLAQLLGQLDSDGSGSISENELSNLFSASSAASL</sequence>
<dbReference type="InterPro" id="IPR002048">
    <property type="entry name" value="EF_hand_dom"/>
</dbReference>